<keyword evidence="2" id="KW-1185">Reference proteome</keyword>
<dbReference type="RefSeq" id="WP_342020006.1">
    <property type="nucleotide sequence ID" value="NZ_JBBYAK010000001.1"/>
</dbReference>
<dbReference type="Proteomes" id="UP001459714">
    <property type="component" value="Unassembled WGS sequence"/>
</dbReference>
<organism evidence="1 2">
    <name type="scientific">Caldifermentibacillus hisashii</name>
    <dbReference type="NCBI Taxonomy" id="996558"/>
    <lineage>
        <taxon>Bacteria</taxon>
        <taxon>Bacillati</taxon>
        <taxon>Bacillota</taxon>
        <taxon>Bacilli</taxon>
        <taxon>Bacillales</taxon>
        <taxon>Bacillaceae</taxon>
        <taxon>Caldifermentibacillus</taxon>
    </lineage>
</organism>
<evidence type="ECO:0000313" key="2">
    <source>
        <dbReference type="Proteomes" id="UP001459714"/>
    </source>
</evidence>
<dbReference type="EMBL" id="JBBYAK010000001">
    <property type="protein sequence ID" value="MEL3956932.1"/>
    <property type="molecule type" value="Genomic_DNA"/>
</dbReference>
<proteinExistence type="predicted"/>
<accession>A0ABU9JVQ1</accession>
<evidence type="ECO:0000313" key="1">
    <source>
        <dbReference type="EMBL" id="MEL3956932.1"/>
    </source>
</evidence>
<dbReference type="InterPro" id="IPR018755">
    <property type="entry name" value="Phage_Mu_Gp48"/>
</dbReference>
<gene>
    <name evidence="1" type="ORF">NST17_06940</name>
</gene>
<reference evidence="1 2" key="1">
    <citation type="submission" date="2024-03" db="EMBL/GenBank/DDBJ databases">
        <title>Bacilli Hybrid Assemblies.</title>
        <authorList>
            <person name="Kovac J."/>
        </authorList>
    </citation>
    <scope>NUCLEOTIDE SEQUENCE [LARGE SCALE GENOMIC DNA]</scope>
    <source>
        <strain evidence="1 2">FSL M8-0022</strain>
    </source>
</reference>
<protein>
    <submittedName>
        <fullName evidence="1">Phage tail protein</fullName>
    </submittedName>
</protein>
<dbReference type="Pfam" id="PF10076">
    <property type="entry name" value="Phage_Mu_Gp48"/>
    <property type="match status" value="1"/>
</dbReference>
<name>A0ABU9JVQ1_9BACI</name>
<comment type="caution">
    <text evidence="1">The sequence shown here is derived from an EMBL/GenBank/DDBJ whole genome shotgun (WGS) entry which is preliminary data.</text>
</comment>
<sequence length="272" mass="31351">MAAIEQQTWQKIIVLTWGDLAEHKWEDFRIALMETETEQTAQGVVVEMSGVTMATYAEMTTEGINLEYSPAVMQTRTEMVVSIVVSERDYKAEMLKYLPVYERKSGIFNEVLSAYDREFRNVEQRLEVAERNIFLDTAIESLPIFERDLGIQTVNSLRYDQRREQVSSRFRAAFDQTTEETIKLVASAYSNGEVEVNRTDTPGLFEIKFVGTRGIPNNMEGLKQALDIIIPAHLGVTYTFTFNTWDFLYKKTWGEVAGMTWDELRTWEEVSA</sequence>